<name>A0ACB7YIK4_9ERIC</name>
<comment type="caution">
    <text evidence="1">The sequence shown here is derived from an EMBL/GenBank/DDBJ whole genome shotgun (WGS) entry which is preliminary data.</text>
</comment>
<dbReference type="EMBL" id="CM037161">
    <property type="protein sequence ID" value="KAH7853253.1"/>
    <property type="molecule type" value="Genomic_DNA"/>
</dbReference>
<reference evidence="1 2" key="1">
    <citation type="journal article" date="2021" name="Hortic Res">
        <title>High-quality reference genome and annotation aids understanding of berry development for evergreen blueberry (Vaccinium darrowii).</title>
        <authorList>
            <person name="Yu J."/>
            <person name="Hulse-Kemp A.M."/>
            <person name="Babiker E."/>
            <person name="Staton M."/>
        </authorList>
    </citation>
    <scope>NUCLEOTIDE SEQUENCE [LARGE SCALE GENOMIC DNA]</scope>
    <source>
        <strain evidence="2">cv. NJ 8807/NJ 8810</strain>
        <tissue evidence="1">Young leaf</tissue>
    </source>
</reference>
<organism evidence="1 2">
    <name type="scientific">Vaccinium darrowii</name>
    <dbReference type="NCBI Taxonomy" id="229202"/>
    <lineage>
        <taxon>Eukaryota</taxon>
        <taxon>Viridiplantae</taxon>
        <taxon>Streptophyta</taxon>
        <taxon>Embryophyta</taxon>
        <taxon>Tracheophyta</taxon>
        <taxon>Spermatophyta</taxon>
        <taxon>Magnoliopsida</taxon>
        <taxon>eudicotyledons</taxon>
        <taxon>Gunneridae</taxon>
        <taxon>Pentapetalae</taxon>
        <taxon>asterids</taxon>
        <taxon>Ericales</taxon>
        <taxon>Ericaceae</taxon>
        <taxon>Vaccinioideae</taxon>
        <taxon>Vaccinieae</taxon>
        <taxon>Vaccinium</taxon>
    </lineage>
</organism>
<evidence type="ECO:0000313" key="1">
    <source>
        <dbReference type="EMBL" id="KAH7853253.1"/>
    </source>
</evidence>
<evidence type="ECO:0000313" key="2">
    <source>
        <dbReference type="Proteomes" id="UP000828048"/>
    </source>
</evidence>
<proteinExistence type="predicted"/>
<dbReference type="Proteomes" id="UP000828048">
    <property type="component" value="Chromosome 11"/>
</dbReference>
<protein>
    <submittedName>
        <fullName evidence="1">Uncharacterized protein</fullName>
    </submittedName>
</protein>
<gene>
    <name evidence="1" type="ORF">Vadar_000544</name>
</gene>
<sequence>MDLKKGLRKRSGCQEEGSSRKPRKVKNSFSSRSFAYSAHMAKVLFRVEQNNQRLRNFALSPLSIDVVLHMLADGLQRNALKQMLNFLGSENMDEILSECTDMMTVLEDLILHKGGNNLCMVNGVWIDEGCSLPTERELRDMDMDEPRESNYIEEVLRRIFHCYVKSNVDFLGKAIGVANDINSWAERASKGLIKNLVPDGVLNEETGLVFANALYFKGMWDSEHIFNGDRTVERDFHLLNGGTISASLMISVQKYHCKSFSDFKVLKIPYRKGELGKFSMFFFLPDGRYVLPYLLEKLSDSPERIILIWRR</sequence>
<keyword evidence="2" id="KW-1185">Reference proteome</keyword>
<accession>A0ACB7YIK4</accession>